<sequence length="206" mass="22293">MRARSSFNKPHVRSFSSPPLPYPPLPSASIASPDLIGVILRVPSSQHPNNETPTPESGIPVASNSSARHHDGRPVDINSKPPTQLQAADGIGASISGMPRKQSRAGSWKQNNSRWAPRRAVDKIHLINYLPFGVAIIVAEINTSSNPALDTIYTHKWHQSGITGITDHMILEATIKPYKLGGIYKEPGTTEEKSTSGHSSSERGRV</sequence>
<evidence type="ECO:0000313" key="2">
    <source>
        <dbReference type="EMBL" id="KAJ7750276.1"/>
    </source>
</evidence>
<reference evidence="2" key="1">
    <citation type="submission" date="2023-03" db="EMBL/GenBank/DDBJ databases">
        <title>Massive genome expansion in bonnet fungi (Mycena s.s.) driven by repeated elements and novel gene families across ecological guilds.</title>
        <authorList>
            <consortium name="Lawrence Berkeley National Laboratory"/>
            <person name="Harder C.B."/>
            <person name="Miyauchi S."/>
            <person name="Viragh M."/>
            <person name="Kuo A."/>
            <person name="Thoen E."/>
            <person name="Andreopoulos B."/>
            <person name="Lu D."/>
            <person name="Skrede I."/>
            <person name="Drula E."/>
            <person name="Henrissat B."/>
            <person name="Morin E."/>
            <person name="Kohler A."/>
            <person name="Barry K."/>
            <person name="LaButti K."/>
            <person name="Morin E."/>
            <person name="Salamov A."/>
            <person name="Lipzen A."/>
            <person name="Mereny Z."/>
            <person name="Hegedus B."/>
            <person name="Baldrian P."/>
            <person name="Stursova M."/>
            <person name="Weitz H."/>
            <person name="Taylor A."/>
            <person name="Grigoriev I.V."/>
            <person name="Nagy L.G."/>
            <person name="Martin F."/>
            <person name="Kauserud H."/>
        </authorList>
    </citation>
    <scope>NUCLEOTIDE SEQUENCE</scope>
    <source>
        <strain evidence="2">CBHHK182m</strain>
    </source>
</reference>
<gene>
    <name evidence="2" type="ORF">B0H16DRAFT_1460828</name>
</gene>
<feature type="compositionally biased region" description="Polar residues" evidence="1">
    <location>
        <begin position="44"/>
        <end position="55"/>
    </location>
</feature>
<dbReference type="AlphaFoldDB" id="A0AAD7IWR8"/>
<feature type="compositionally biased region" description="Basic and acidic residues" evidence="1">
    <location>
        <begin position="188"/>
        <end position="206"/>
    </location>
</feature>
<name>A0AAD7IWR8_9AGAR</name>
<proteinExistence type="predicted"/>
<dbReference type="Proteomes" id="UP001215598">
    <property type="component" value="Unassembled WGS sequence"/>
</dbReference>
<evidence type="ECO:0000313" key="3">
    <source>
        <dbReference type="Proteomes" id="UP001215598"/>
    </source>
</evidence>
<feature type="region of interest" description="Disordered" evidence="1">
    <location>
        <begin position="44"/>
        <end position="111"/>
    </location>
</feature>
<feature type="region of interest" description="Disordered" evidence="1">
    <location>
        <begin position="186"/>
        <end position="206"/>
    </location>
</feature>
<accession>A0AAD7IWR8</accession>
<evidence type="ECO:0000256" key="1">
    <source>
        <dbReference type="SAM" id="MobiDB-lite"/>
    </source>
</evidence>
<protein>
    <submittedName>
        <fullName evidence="2">Uncharacterized protein</fullName>
    </submittedName>
</protein>
<dbReference type="EMBL" id="JARKIB010000066">
    <property type="protein sequence ID" value="KAJ7750276.1"/>
    <property type="molecule type" value="Genomic_DNA"/>
</dbReference>
<organism evidence="2 3">
    <name type="scientific">Mycena metata</name>
    <dbReference type="NCBI Taxonomy" id="1033252"/>
    <lineage>
        <taxon>Eukaryota</taxon>
        <taxon>Fungi</taxon>
        <taxon>Dikarya</taxon>
        <taxon>Basidiomycota</taxon>
        <taxon>Agaricomycotina</taxon>
        <taxon>Agaricomycetes</taxon>
        <taxon>Agaricomycetidae</taxon>
        <taxon>Agaricales</taxon>
        <taxon>Marasmiineae</taxon>
        <taxon>Mycenaceae</taxon>
        <taxon>Mycena</taxon>
    </lineage>
</organism>
<comment type="caution">
    <text evidence="2">The sequence shown here is derived from an EMBL/GenBank/DDBJ whole genome shotgun (WGS) entry which is preliminary data.</text>
</comment>
<feature type="region of interest" description="Disordered" evidence="1">
    <location>
        <begin position="1"/>
        <end position="27"/>
    </location>
</feature>
<keyword evidence="3" id="KW-1185">Reference proteome</keyword>